<dbReference type="Pfam" id="PF13927">
    <property type="entry name" value="Ig_3"/>
    <property type="match status" value="1"/>
</dbReference>
<keyword evidence="6" id="KW-0472">Membrane</keyword>
<evidence type="ECO:0000313" key="10">
    <source>
        <dbReference type="Proteomes" id="UP001283361"/>
    </source>
</evidence>
<feature type="compositionally biased region" description="Polar residues" evidence="5">
    <location>
        <begin position="1004"/>
        <end position="1015"/>
    </location>
</feature>
<evidence type="ECO:0000259" key="8">
    <source>
        <dbReference type="PROSITE" id="PS50835"/>
    </source>
</evidence>
<dbReference type="Pfam" id="PF13855">
    <property type="entry name" value="LRR_8"/>
    <property type="match status" value="5"/>
</dbReference>
<keyword evidence="4" id="KW-1015">Disulfide bond</keyword>
<dbReference type="Gene3D" id="3.80.10.10">
    <property type="entry name" value="Ribonuclease Inhibitor"/>
    <property type="match status" value="4"/>
</dbReference>
<evidence type="ECO:0000256" key="5">
    <source>
        <dbReference type="SAM" id="MobiDB-lite"/>
    </source>
</evidence>
<dbReference type="Gene3D" id="2.60.40.10">
    <property type="entry name" value="Immunoglobulins"/>
    <property type="match status" value="3"/>
</dbReference>
<dbReference type="InterPro" id="IPR050467">
    <property type="entry name" value="LRFN"/>
</dbReference>
<keyword evidence="1" id="KW-0433">Leucine-rich repeat</keyword>
<organism evidence="9 10">
    <name type="scientific">Elysia crispata</name>
    <name type="common">lettuce slug</name>
    <dbReference type="NCBI Taxonomy" id="231223"/>
    <lineage>
        <taxon>Eukaryota</taxon>
        <taxon>Metazoa</taxon>
        <taxon>Spiralia</taxon>
        <taxon>Lophotrochozoa</taxon>
        <taxon>Mollusca</taxon>
        <taxon>Gastropoda</taxon>
        <taxon>Heterobranchia</taxon>
        <taxon>Euthyneura</taxon>
        <taxon>Panpulmonata</taxon>
        <taxon>Sacoglossa</taxon>
        <taxon>Placobranchoidea</taxon>
        <taxon>Plakobranchidae</taxon>
        <taxon>Elysia</taxon>
    </lineage>
</organism>
<evidence type="ECO:0000256" key="6">
    <source>
        <dbReference type="SAM" id="Phobius"/>
    </source>
</evidence>
<dbReference type="SUPFAM" id="SSF52058">
    <property type="entry name" value="L domain-like"/>
    <property type="match status" value="2"/>
</dbReference>
<accession>A0AAE1CVI0</accession>
<feature type="transmembrane region" description="Helical" evidence="6">
    <location>
        <begin position="813"/>
        <end position="835"/>
    </location>
</feature>
<dbReference type="SMART" id="SM00365">
    <property type="entry name" value="LRR_SD22"/>
    <property type="match status" value="9"/>
</dbReference>
<keyword evidence="10" id="KW-1185">Reference proteome</keyword>
<dbReference type="SMART" id="SM00369">
    <property type="entry name" value="LRR_TYP"/>
    <property type="match status" value="14"/>
</dbReference>
<feature type="domain" description="Ig-like" evidence="8">
    <location>
        <begin position="606"/>
        <end position="695"/>
    </location>
</feature>
<feature type="domain" description="Ig-like" evidence="8">
    <location>
        <begin position="700"/>
        <end position="787"/>
    </location>
</feature>
<dbReference type="SMART" id="SM00409">
    <property type="entry name" value="IG"/>
    <property type="match status" value="3"/>
</dbReference>
<dbReference type="Pfam" id="PF07679">
    <property type="entry name" value="I-set"/>
    <property type="match status" value="2"/>
</dbReference>
<feature type="compositionally biased region" description="Polar residues" evidence="5">
    <location>
        <begin position="982"/>
        <end position="993"/>
    </location>
</feature>
<dbReference type="InterPro" id="IPR013098">
    <property type="entry name" value="Ig_I-set"/>
</dbReference>
<feature type="region of interest" description="Disordered" evidence="5">
    <location>
        <begin position="848"/>
        <end position="871"/>
    </location>
</feature>
<evidence type="ECO:0000256" key="4">
    <source>
        <dbReference type="ARBA" id="ARBA00023157"/>
    </source>
</evidence>
<dbReference type="FunFam" id="2.60.40.10:FF:000161">
    <property type="entry name" value="Leucine rich repeats and immunoglobulin like domains 2"/>
    <property type="match status" value="1"/>
</dbReference>
<dbReference type="FunFam" id="3.80.10.10:FF:000023">
    <property type="entry name" value="Leucine rich repeats and immunoglobulin like domains 3"/>
    <property type="match status" value="1"/>
</dbReference>
<dbReference type="PROSITE" id="PS51450">
    <property type="entry name" value="LRR"/>
    <property type="match status" value="6"/>
</dbReference>
<feature type="compositionally biased region" description="Polar residues" evidence="5">
    <location>
        <begin position="1031"/>
        <end position="1051"/>
    </location>
</feature>
<evidence type="ECO:0000256" key="2">
    <source>
        <dbReference type="ARBA" id="ARBA00022729"/>
    </source>
</evidence>
<feature type="compositionally biased region" description="Basic residues" evidence="5">
    <location>
        <begin position="1241"/>
        <end position="1252"/>
    </location>
</feature>
<dbReference type="Proteomes" id="UP001283361">
    <property type="component" value="Unassembled WGS sequence"/>
</dbReference>
<dbReference type="InterPro" id="IPR013783">
    <property type="entry name" value="Ig-like_fold"/>
</dbReference>
<feature type="domain" description="Ig-like" evidence="8">
    <location>
        <begin position="505"/>
        <end position="601"/>
    </location>
</feature>
<comment type="caution">
    <text evidence="9">The sequence shown here is derived from an EMBL/GenBank/DDBJ whole genome shotgun (WGS) entry which is preliminary data.</text>
</comment>
<feature type="region of interest" description="Disordered" evidence="5">
    <location>
        <begin position="1224"/>
        <end position="1278"/>
    </location>
</feature>
<dbReference type="InterPro" id="IPR032675">
    <property type="entry name" value="LRR_dom_sf"/>
</dbReference>
<dbReference type="PANTHER" id="PTHR45842:SF21">
    <property type="entry name" value="IG-LIKE DOMAIN-CONTAINING PROTEIN"/>
    <property type="match status" value="1"/>
</dbReference>
<proteinExistence type="predicted"/>
<gene>
    <name evidence="9" type="ORF">RRG08_035665</name>
</gene>
<dbReference type="InterPro" id="IPR003591">
    <property type="entry name" value="Leu-rich_rpt_typical-subtyp"/>
</dbReference>
<feature type="compositionally biased region" description="Polar residues" evidence="5">
    <location>
        <begin position="1228"/>
        <end position="1239"/>
    </location>
</feature>
<feature type="compositionally biased region" description="Basic residues" evidence="5">
    <location>
        <begin position="1353"/>
        <end position="1362"/>
    </location>
</feature>
<dbReference type="InterPro" id="IPR003598">
    <property type="entry name" value="Ig_sub2"/>
</dbReference>
<evidence type="ECO:0000256" key="7">
    <source>
        <dbReference type="SAM" id="SignalP"/>
    </source>
</evidence>
<feature type="compositionally biased region" description="Low complexity" evidence="5">
    <location>
        <begin position="1419"/>
        <end position="1430"/>
    </location>
</feature>
<dbReference type="SMART" id="SM00408">
    <property type="entry name" value="IGc2"/>
    <property type="match status" value="3"/>
</dbReference>
<feature type="region of interest" description="Disordered" evidence="5">
    <location>
        <begin position="1353"/>
        <end position="1389"/>
    </location>
</feature>
<evidence type="ECO:0000256" key="3">
    <source>
        <dbReference type="ARBA" id="ARBA00022737"/>
    </source>
</evidence>
<dbReference type="SUPFAM" id="SSF48726">
    <property type="entry name" value="Immunoglobulin"/>
    <property type="match status" value="3"/>
</dbReference>
<evidence type="ECO:0000256" key="1">
    <source>
        <dbReference type="ARBA" id="ARBA00022614"/>
    </source>
</evidence>
<feature type="compositionally biased region" description="Low complexity" evidence="5">
    <location>
        <begin position="953"/>
        <end position="981"/>
    </location>
</feature>
<dbReference type="FunFam" id="2.60.40.10:FF:000612">
    <property type="entry name" value="palladin isoform X1"/>
    <property type="match status" value="1"/>
</dbReference>
<feature type="chain" id="PRO_5042253311" description="Ig-like domain-containing protein" evidence="7">
    <location>
        <begin position="26"/>
        <end position="1492"/>
    </location>
</feature>
<feature type="region of interest" description="Disordered" evidence="5">
    <location>
        <begin position="932"/>
        <end position="1051"/>
    </location>
</feature>
<dbReference type="InterPro" id="IPR036179">
    <property type="entry name" value="Ig-like_dom_sf"/>
</dbReference>
<dbReference type="InterPro" id="IPR007110">
    <property type="entry name" value="Ig-like_dom"/>
</dbReference>
<dbReference type="InterPro" id="IPR003599">
    <property type="entry name" value="Ig_sub"/>
</dbReference>
<dbReference type="PANTHER" id="PTHR45842">
    <property type="entry name" value="SYNAPTIC ADHESION-LIKE MOLECULE SALM"/>
    <property type="match status" value="1"/>
</dbReference>
<dbReference type="EMBL" id="JAWDGP010006574">
    <property type="protein sequence ID" value="KAK3738785.1"/>
    <property type="molecule type" value="Genomic_DNA"/>
</dbReference>
<feature type="region of interest" description="Disordered" evidence="5">
    <location>
        <begin position="893"/>
        <end position="919"/>
    </location>
</feature>
<feature type="compositionally biased region" description="Low complexity" evidence="5">
    <location>
        <begin position="1448"/>
        <end position="1469"/>
    </location>
</feature>
<sequence>MAAVLLYVCSAFVVWMCCLTTHLLADNLKCPSSCSCLKSHAKCSQTGLVNIPLDIPTWITDMDFQDNGITEIRPDDFKGLDKLEHLNINQNSLRELNGSVFGDLTSLLTLKLENNNLKDIPVFPHRSGIRELYLSNNDIVSISSLALESMPDLKLLDLSGNNILSIVNGTFPAGCKLTTLILNANQIAVLEKGSLSNLTELQTLKMNKNKLRELHAKGFLALTKLRTLELMKNDISVIKGLTFSGLQQLHTLKLKRNDIAVLETAAFLTLENLVNLQLGHNRITAIKADWMFGLKSLRTLSLPRNRISEIDPKSWMCRHLEKLDLSHNQLTMVRTLTLKHLKLLMLDHNTISIIDGAFNELRRLHTLELSHNEISWSMEDMTGMFHSLGRLHRLGLRANGISSIPVHAFSGLQQLEELDLSDNDITSIQENAFETLRKLEILKFNSSKLSCDCHLSWLPGWLRNNGFSLSATGSCFHPQLLRGITIYQVDLKNEKECTDDQFLKPVILESPRSSVGYKGENMSLVCVAGVTGNSPPTFMWTRNKERLPESLYEVRAARDRDVNRYTSTLTLRNLHHSSGEAYQCIVSNEFGRAYSQKAYINVYVFPVFTEEPVDVTVKAGKSAELKCAASGQPPPTVSWQKDGGVNFPAARQRRMQVYPDDSHFYILNVQAADQGVYSCKAENEAGTITSNVTVTVLETPDFVKPMQRRVSTRRGEDSVLQCRASGSPQPKLSWLKDGKNLVVTPRHFFTTGNQILVIVDTKWSDAGIYSCRISNSLGTVKGTTKLQVLTASGEAVETSSSSFGLDDKSTTTGIIIIAVVCCVVGTSLVWVIIIYQTRKRHEMYGAAPSDETTLPGEVPSSGYISSDKEGSYSQGPLTMTAYHYQDYQMKESGYESSSGQFRVRPTIYPNGVDEDEPVHRVTAGDRLLRKKAKANSVSSLQYAGTEDGDTLGSRDSTSSGQQSGTSEQPSSHSYLSGHSTSPTGHTHAQQHLQVETDPHLYQRQKLNPSPHSIQHSPKPGFLSSYAEDGVLSNSNGGRGSTAGSRSLLVTSSPEKRPLLQTFHPKKHTSASHERFHANTLDGVGYRGERDGRKGVALPQRRAVSRDAVAITEGVGNDVESVVEEKGFRPRTHSDSCDKRVGGFNQYYPVSLDSEHPQALCRDCGHRVRGLRNGEFRGNNSGGPIPHEIQEGEGCINYSHSSSCSKYICKGECNGHTNIEGRAIPSAPVLSSPQSSTPALSRQHHRVPAHHNGRSQQGKGCVHNKTNNNKHRRKPPTVGGPDLACSCERDCCSMSNERLVGPPCCCEVMRDSKYCTNSSPSSDQWRGEEDHPWCHHDQNVCSNQQYQHSSKFLHKMHHQHSGKRGGTGPQPQACHGRSSSSSNIEQDPGYSDCEGYKNQHHCTEYSYKWHHPSSGSVNRPSGLPPSYSSLSCTPPPYLQKTEQPSTTSAAAAARANHGAPSSTIPTSSSPCNSFSGNKKTELHQNKHLPSSQE</sequence>
<protein>
    <recommendedName>
        <fullName evidence="8">Ig-like domain-containing protein</fullName>
    </recommendedName>
</protein>
<evidence type="ECO:0000313" key="9">
    <source>
        <dbReference type="EMBL" id="KAK3738785.1"/>
    </source>
</evidence>
<feature type="signal peptide" evidence="7">
    <location>
        <begin position="1"/>
        <end position="25"/>
    </location>
</feature>
<keyword evidence="6" id="KW-1133">Transmembrane helix</keyword>
<dbReference type="FunFam" id="3.80.10.10:FF:001164">
    <property type="entry name" value="GH01279p"/>
    <property type="match status" value="1"/>
</dbReference>
<dbReference type="PROSITE" id="PS50835">
    <property type="entry name" value="IG_LIKE"/>
    <property type="match status" value="3"/>
</dbReference>
<reference evidence="9" key="1">
    <citation type="journal article" date="2023" name="G3 (Bethesda)">
        <title>A reference genome for the long-term kleptoplast-retaining sea slug Elysia crispata morphotype clarki.</title>
        <authorList>
            <person name="Eastman K.E."/>
            <person name="Pendleton A.L."/>
            <person name="Shaikh M.A."/>
            <person name="Suttiyut T."/>
            <person name="Ogas R."/>
            <person name="Tomko P."/>
            <person name="Gavelis G."/>
            <person name="Widhalm J.R."/>
            <person name="Wisecaver J.H."/>
        </authorList>
    </citation>
    <scope>NUCLEOTIDE SEQUENCE</scope>
    <source>
        <strain evidence="9">ECLA1</strain>
    </source>
</reference>
<keyword evidence="3" id="KW-0677">Repeat</keyword>
<feature type="region of interest" description="Disordered" evidence="5">
    <location>
        <begin position="1412"/>
        <end position="1492"/>
    </location>
</feature>
<keyword evidence="2 7" id="KW-0732">Signal</keyword>
<name>A0AAE1CVI0_9GAST</name>
<dbReference type="InterPro" id="IPR001611">
    <property type="entry name" value="Leu-rich_rpt"/>
</dbReference>
<keyword evidence="6" id="KW-0812">Transmembrane</keyword>